<protein>
    <recommendedName>
        <fullName evidence="11">Isocitrate lyase</fullName>
    </recommendedName>
</protein>
<dbReference type="Pfam" id="PF00463">
    <property type="entry name" value="ICL"/>
    <property type="match status" value="2"/>
</dbReference>
<dbReference type="AlphaFoldDB" id="A0A8S9GTX0"/>
<dbReference type="PANTHER" id="PTHR21631">
    <property type="entry name" value="ISOCITRATE LYASE/MALATE SYNTHASE"/>
    <property type="match status" value="1"/>
</dbReference>
<comment type="function">
    <text evidence="1">Involved in storage lipid mobilization during the growth of higher plant seedling.</text>
</comment>
<reference evidence="10" key="1">
    <citation type="submission" date="2019-12" db="EMBL/GenBank/DDBJ databases">
        <title>Genome sequencing and annotation of Brassica cretica.</title>
        <authorList>
            <person name="Studholme D.J."/>
            <person name="Sarris P.F."/>
        </authorList>
    </citation>
    <scope>NUCLEOTIDE SEQUENCE</scope>
    <source>
        <strain evidence="10">PFS-102/07</strain>
        <tissue evidence="10">Leaf</tissue>
    </source>
</reference>
<comment type="subcellular location">
    <subcellularLocation>
        <location evidence="2">Glyoxysome</location>
    </subcellularLocation>
</comment>
<evidence type="ECO:0000256" key="4">
    <source>
        <dbReference type="ARBA" id="ARBA00022435"/>
    </source>
</evidence>
<proteinExistence type="predicted"/>
<evidence type="ECO:0000256" key="8">
    <source>
        <dbReference type="ARBA" id="ARBA00023239"/>
    </source>
</evidence>
<evidence type="ECO:0000256" key="6">
    <source>
        <dbReference type="ARBA" id="ARBA00022532"/>
    </source>
</evidence>
<keyword evidence="7" id="KW-0576">Peroxisome</keyword>
<evidence type="ECO:0000256" key="1">
    <source>
        <dbReference type="ARBA" id="ARBA00003575"/>
    </source>
</evidence>
<keyword evidence="6" id="KW-0816">Tricarboxylic acid cycle</keyword>
<dbReference type="GO" id="GO:0006097">
    <property type="term" value="P:glyoxylate cycle"/>
    <property type="evidence" value="ECO:0007669"/>
    <property type="project" value="UniProtKB-KW"/>
</dbReference>
<evidence type="ECO:0000256" key="5">
    <source>
        <dbReference type="ARBA" id="ARBA00022453"/>
    </source>
</evidence>
<dbReference type="EMBL" id="QGKY02001925">
    <property type="protein sequence ID" value="KAF2547976.1"/>
    <property type="molecule type" value="Genomic_DNA"/>
</dbReference>
<accession>A0A8S9GTX0</accession>
<comment type="pathway">
    <text evidence="3">Carbohydrate metabolism; glyoxylate cycle; (S)-malate from isocitrate: step 1/2.</text>
</comment>
<dbReference type="InterPro" id="IPR006254">
    <property type="entry name" value="Isocitrate_lyase"/>
</dbReference>
<keyword evidence="5" id="KW-0330">Glyoxysome</keyword>
<evidence type="ECO:0000256" key="3">
    <source>
        <dbReference type="ARBA" id="ARBA00004793"/>
    </source>
</evidence>
<keyword evidence="4" id="KW-0329">Glyoxylate bypass</keyword>
<gene>
    <name evidence="10" type="ORF">F2Q70_00022705</name>
</gene>
<sequence>MRDPSPARTDLIGYGDLTRVDPHGFPFSRSFHDGSARVGTTRDPSRARTDLIFLEDLTRDKRRGVDPFPSTRVDAPTRSKTSQPIMEEEGRFEAEVAEVQTWWSSERFKLTRRPYTARDVVALRGHLKQGYASNEMAKKLWRTLKSHQANGTASRTFGALDPVQVTMMAKHLDTIYVSGWQCSSTHTSTNEPGPDLADYPYDTVPNKVEHLFFAQQYHDRYENCLSNEQGRELAAKLGVTDLFWNWDLPRTREGFYRFQGSVTAAVVRGWAFAQIADLIWMETASPDLNECTQFAEGVKSKTPEVMLAYNLSPSFNWDASGMTDQQMMEFIPRIARLGYCWQFITLAGFHADALVVDTFAKDYARRGMLAYVERIQREERSNGVDTLAHQKWSGANYYDRYLKTVQGGISSTAAMGKGVTEEQFKETWTRPGAAGMGEGTSLVVAKSRMNNGTEHGHRLDIFFLHNTFIKTLSCNLQQEHQRQPKLLTTSTQTAQKIEKLKLPNGKNGPSVRNLANQTDRGTRVAQADRTRSMVDLNNKKLNGLDSEDQRRSLPVPRLGHSSSEGVKSKTPEVMLAYNLSPSFNWDASGMTDQQMMEFIPRIARLGYCWQFITLAGFHADALVVDTFAKDYARRGMLAYVERIQREERSNGVDTLAHQKWSGANYYDRYLKTVQGGISSTAAMGKGNVLRRNSSKRARQGRELPEWAKGLALWSPRRECKTDVHCGCAGVPPKLFDIFAAKLGNNTIGQPSKRKKEKKEKKRDG</sequence>
<name>A0A8S9GTX0_BRACR</name>
<feature type="region of interest" description="Disordered" evidence="9">
    <location>
        <begin position="538"/>
        <end position="566"/>
    </location>
</feature>
<dbReference type="InterPro" id="IPR040442">
    <property type="entry name" value="Pyrv_kinase-like_dom_sf"/>
</dbReference>
<dbReference type="GO" id="GO:0004451">
    <property type="term" value="F:isocitrate lyase activity"/>
    <property type="evidence" value="ECO:0007669"/>
    <property type="project" value="InterPro"/>
</dbReference>
<dbReference type="SUPFAM" id="SSF51621">
    <property type="entry name" value="Phosphoenolpyruvate/pyruvate domain"/>
    <property type="match status" value="2"/>
</dbReference>
<dbReference type="Gene3D" id="3.20.20.60">
    <property type="entry name" value="Phosphoenolpyruvate-binding domains"/>
    <property type="match status" value="3"/>
</dbReference>
<organism evidence="10">
    <name type="scientific">Brassica cretica</name>
    <name type="common">Mustard</name>
    <dbReference type="NCBI Taxonomy" id="69181"/>
    <lineage>
        <taxon>Eukaryota</taxon>
        <taxon>Viridiplantae</taxon>
        <taxon>Streptophyta</taxon>
        <taxon>Embryophyta</taxon>
        <taxon>Tracheophyta</taxon>
        <taxon>Spermatophyta</taxon>
        <taxon>Magnoliopsida</taxon>
        <taxon>eudicotyledons</taxon>
        <taxon>Gunneridae</taxon>
        <taxon>Pentapetalae</taxon>
        <taxon>rosids</taxon>
        <taxon>malvids</taxon>
        <taxon>Brassicales</taxon>
        <taxon>Brassicaceae</taxon>
        <taxon>Brassiceae</taxon>
        <taxon>Brassica</taxon>
    </lineage>
</organism>
<evidence type="ECO:0000256" key="7">
    <source>
        <dbReference type="ARBA" id="ARBA00023140"/>
    </source>
</evidence>
<keyword evidence="8" id="KW-0456">Lyase</keyword>
<dbReference type="NCBIfam" id="TIGR01346">
    <property type="entry name" value="isocit_lyase"/>
    <property type="match status" value="1"/>
</dbReference>
<dbReference type="InterPro" id="IPR015813">
    <property type="entry name" value="Pyrv/PenolPyrv_kinase-like_dom"/>
</dbReference>
<evidence type="ECO:0000256" key="2">
    <source>
        <dbReference type="ARBA" id="ARBA00004130"/>
    </source>
</evidence>
<dbReference type="GO" id="GO:0009514">
    <property type="term" value="C:glyoxysome"/>
    <property type="evidence" value="ECO:0007669"/>
    <property type="project" value="UniProtKB-SubCell"/>
</dbReference>
<evidence type="ECO:0008006" key="11">
    <source>
        <dbReference type="Google" id="ProtNLM"/>
    </source>
</evidence>
<comment type="caution">
    <text evidence="10">The sequence shown here is derived from an EMBL/GenBank/DDBJ whole genome shotgun (WGS) entry which is preliminary data.</text>
</comment>
<evidence type="ECO:0000256" key="9">
    <source>
        <dbReference type="SAM" id="MobiDB-lite"/>
    </source>
</evidence>
<dbReference type="GO" id="GO:0006099">
    <property type="term" value="P:tricarboxylic acid cycle"/>
    <property type="evidence" value="ECO:0007669"/>
    <property type="project" value="UniProtKB-KW"/>
</dbReference>
<feature type="region of interest" description="Disordered" evidence="9">
    <location>
        <begin position="63"/>
        <end position="88"/>
    </location>
</feature>
<dbReference type="PANTHER" id="PTHR21631:SF3">
    <property type="entry name" value="BIFUNCTIONAL GLYOXYLATE CYCLE PROTEIN"/>
    <property type="match status" value="1"/>
</dbReference>
<evidence type="ECO:0000313" key="10">
    <source>
        <dbReference type="EMBL" id="KAF2547976.1"/>
    </source>
</evidence>